<feature type="compositionally biased region" description="Polar residues" evidence="9">
    <location>
        <begin position="505"/>
        <end position="514"/>
    </location>
</feature>
<accession>A0A443P1E3</accession>
<comment type="function">
    <text evidence="8">May be involved in modulation of pathogen defense and leaf cell death.</text>
</comment>
<feature type="compositionally biased region" description="Low complexity" evidence="9">
    <location>
        <begin position="486"/>
        <end position="504"/>
    </location>
</feature>
<dbReference type="OrthoDB" id="1388414at2759"/>
<evidence type="ECO:0000256" key="9">
    <source>
        <dbReference type="SAM" id="MobiDB-lite"/>
    </source>
</evidence>
<dbReference type="PANTHER" id="PTHR31942:SF49">
    <property type="entry name" value="MLO-LIKE PROTEIN 8"/>
    <property type="match status" value="1"/>
</dbReference>
<keyword evidence="12" id="KW-1185">Reference proteome</keyword>
<evidence type="ECO:0000256" key="8">
    <source>
        <dbReference type="RuleBase" id="RU280816"/>
    </source>
</evidence>
<dbReference type="GO" id="GO:0005516">
    <property type="term" value="F:calmodulin binding"/>
    <property type="evidence" value="ECO:0007669"/>
    <property type="project" value="UniProtKB-KW"/>
</dbReference>
<keyword evidence="8" id="KW-0112">Calmodulin-binding</keyword>
<evidence type="ECO:0000256" key="1">
    <source>
        <dbReference type="ARBA" id="ARBA00004141"/>
    </source>
</evidence>
<protein>
    <recommendedName>
        <fullName evidence="8">MLO-like protein</fullName>
    </recommendedName>
</protein>
<keyword evidence="4 8" id="KW-0611">Plant defense</keyword>
<dbReference type="GO" id="GO:0006952">
    <property type="term" value="P:defense response"/>
    <property type="evidence" value="ECO:0007669"/>
    <property type="project" value="UniProtKB-KW"/>
</dbReference>
<proteinExistence type="inferred from homology"/>
<organism evidence="11 12">
    <name type="scientific">Cinnamomum micranthum f. kanehirae</name>
    <dbReference type="NCBI Taxonomy" id="337451"/>
    <lineage>
        <taxon>Eukaryota</taxon>
        <taxon>Viridiplantae</taxon>
        <taxon>Streptophyta</taxon>
        <taxon>Embryophyta</taxon>
        <taxon>Tracheophyta</taxon>
        <taxon>Spermatophyta</taxon>
        <taxon>Magnoliopsida</taxon>
        <taxon>Magnoliidae</taxon>
        <taxon>Laurales</taxon>
        <taxon>Lauraceae</taxon>
        <taxon>Cinnamomum</taxon>
    </lineage>
</organism>
<evidence type="ECO:0000256" key="7">
    <source>
        <dbReference type="ARBA" id="ARBA00023265"/>
    </source>
</evidence>
<sequence length="569" mass="64027">MGGGGGGGGVGAVQAHPKELDETPTWAVAAVVAIIIVISIGLEKILHRIGEWFNEKNKRALYEALEKVKAELMILGFISLLLTFGQSYIAGICISEKLSETMLPCALRKENEEHGEITPPAKDDHPSAEENHHRRLLWDDYFTNLSVHRRVLSGHVAVHCKEGKVPLVSTNALHQLHIFIFFLAVFHVLYSALTMTLGRLKIRGWKEWETETASSEYDTTNDPSRFRFAHETSFVRIHTSIWTKIPLSFYILSFFRQFFRSVGKADYLAMRHGFIAVHLSPGTKFNFQKYIKRSLEDDFKVIVGISPVLWATLVVFLLLNVHGWQAMFWLSIVPLVIILAVGTKLQGIIMEMALEIRERHAVVQGMPLVQIGDKHFWFGRPKLILHLIHFTLFQNAFEIIYFFWIWYEFGLRSCFHENFELIIARVALGVGVQFLCSYITLPLYALVSQMGSHMKKSIFDEHTSKAIKKWHLNVKKKPGKSPRAATKTLGGSPGSSPTESPPATILQQSKSTLSKLKGRSGKNFFTDPDTSEADGGASPTSQTAILIATVENPEDGPTKQEDDEMGRNQ</sequence>
<feature type="region of interest" description="Disordered" evidence="9">
    <location>
        <begin position="476"/>
        <end position="569"/>
    </location>
</feature>
<evidence type="ECO:0000313" key="12">
    <source>
        <dbReference type="Proteomes" id="UP000283530"/>
    </source>
</evidence>
<evidence type="ECO:0000256" key="10">
    <source>
        <dbReference type="SAM" id="Phobius"/>
    </source>
</evidence>
<dbReference type="Proteomes" id="UP000283530">
    <property type="component" value="Unassembled WGS sequence"/>
</dbReference>
<reference evidence="11 12" key="1">
    <citation type="journal article" date="2019" name="Nat. Plants">
        <title>Stout camphor tree genome fills gaps in understanding of flowering plant genome evolution.</title>
        <authorList>
            <person name="Chaw S.M."/>
            <person name="Liu Y.C."/>
            <person name="Wu Y.W."/>
            <person name="Wang H.Y."/>
            <person name="Lin C.I."/>
            <person name="Wu C.S."/>
            <person name="Ke H.M."/>
            <person name="Chang L.Y."/>
            <person name="Hsu C.Y."/>
            <person name="Yang H.T."/>
            <person name="Sudianto E."/>
            <person name="Hsu M.H."/>
            <person name="Wu K.P."/>
            <person name="Wang L.N."/>
            <person name="Leebens-Mack J.H."/>
            <person name="Tsai I.J."/>
        </authorList>
    </citation>
    <scope>NUCLEOTIDE SEQUENCE [LARGE SCALE GENOMIC DNA]</scope>
    <source>
        <strain evidence="12">cv. Chaw 1501</strain>
        <tissue evidence="11">Young leaves</tissue>
    </source>
</reference>
<feature type="transmembrane region" description="Helical" evidence="10">
    <location>
        <begin position="26"/>
        <end position="47"/>
    </location>
</feature>
<evidence type="ECO:0000256" key="5">
    <source>
        <dbReference type="ARBA" id="ARBA00022989"/>
    </source>
</evidence>
<keyword evidence="6 8" id="KW-0472">Membrane</keyword>
<keyword evidence="7 8" id="KW-0568">Pathogenesis-related protein</keyword>
<feature type="transmembrane region" description="Helical" evidence="10">
    <location>
        <begin position="383"/>
        <end position="407"/>
    </location>
</feature>
<comment type="caution">
    <text evidence="11">The sequence shown here is derived from an EMBL/GenBank/DDBJ whole genome shotgun (WGS) entry which is preliminary data.</text>
</comment>
<dbReference type="EMBL" id="QPKB01000005">
    <property type="protein sequence ID" value="RWR84584.1"/>
    <property type="molecule type" value="Genomic_DNA"/>
</dbReference>
<feature type="transmembrane region" description="Helical" evidence="10">
    <location>
        <begin position="176"/>
        <end position="197"/>
    </location>
</feature>
<feature type="transmembrane region" description="Helical" evidence="10">
    <location>
        <begin position="327"/>
        <end position="349"/>
    </location>
</feature>
<gene>
    <name evidence="8" type="primary">MLO</name>
    <name evidence="11" type="ORF">CKAN_01340300</name>
</gene>
<dbReference type="InterPro" id="IPR004326">
    <property type="entry name" value="Mlo"/>
</dbReference>
<dbReference type="GO" id="GO:0016020">
    <property type="term" value="C:membrane"/>
    <property type="evidence" value="ECO:0007669"/>
    <property type="project" value="UniProtKB-SubCell"/>
</dbReference>
<name>A0A443P1E3_9MAGN</name>
<feature type="transmembrane region" description="Helical" evidence="10">
    <location>
        <begin position="68"/>
        <end position="89"/>
    </location>
</feature>
<feature type="transmembrane region" description="Helical" evidence="10">
    <location>
        <begin position="422"/>
        <end position="447"/>
    </location>
</feature>
<keyword evidence="5 8" id="KW-1133">Transmembrane helix</keyword>
<dbReference type="STRING" id="337451.A0A443P1E3"/>
<evidence type="ECO:0000256" key="2">
    <source>
        <dbReference type="ARBA" id="ARBA00006574"/>
    </source>
</evidence>
<evidence type="ECO:0000313" key="11">
    <source>
        <dbReference type="EMBL" id="RWR84584.1"/>
    </source>
</evidence>
<evidence type="ECO:0000256" key="4">
    <source>
        <dbReference type="ARBA" id="ARBA00022821"/>
    </source>
</evidence>
<evidence type="ECO:0000256" key="3">
    <source>
        <dbReference type="ARBA" id="ARBA00022692"/>
    </source>
</evidence>
<dbReference type="PANTHER" id="PTHR31942">
    <property type="entry name" value="MLO-LIKE PROTEIN 1"/>
    <property type="match status" value="1"/>
</dbReference>
<evidence type="ECO:0000256" key="6">
    <source>
        <dbReference type="ARBA" id="ARBA00023136"/>
    </source>
</evidence>
<comment type="similarity">
    <text evidence="2 8">Belongs to the MLO family.</text>
</comment>
<feature type="transmembrane region" description="Helical" evidence="10">
    <location>
        <begin position="299"/>
        <end position="321"/>
    </location>
</feature>
<comment type="subcellular location">
    <subcellularLocation>
        <location evidence="1 8">Membrane</location>
        <topology evidence="1 8">Multi-pass membrane protein</topology>
    </subcellularLocation>
</comment>
<dbReference type="Pfam" id="PF03094">
    <property type="entry name" value="Mlo"/>
    <property type="match status" value="1"/>
</dbReference>
<comment type="domain">
    <text evidence="8">The C-terminus contains a calmodulin-binding domain, which binds calmodulin in a calcium-dependent fashion.</text>
</comment>
<keyword evidence="3 8" id="KW-0812">Transmembrane</keyword>
<dbReference type="AlphaFoldDB" id="A0A443P1E3"/>